<organism evidence="1 2">
    <name type="scientific">Olsenella porci</name>
    <dbReference type="NCBI Taxonomy" id="2652279"/>
    <lineage>
        <taxon>Bacteria</taxon>
        <taxon>Bacillati</taxon>
        <taxon>Actinomycetota</taxon>
        <taxon>Coriobacteriia</taxon>
        <taxon>Coriobacteriales</taxon>
        <taxon>Atopobiaceae</taxon>
        <taxon>Olsenella</taxon>
    </lineage>
</organism>
<accession>A0A6N7XT32</accession>
<reference evidence="1 2" key="1">
    <citation type="submission" date="2019-08" db="EMBL/GenBank/DDBJ databases">
        <title>In-depth cultivation of the pig gut microbiome towards novel bacterial diversity and tailored functional studies.</title>
        <authorList>
            <person name="Wylensek D."/>
            <person name="Hitch T.C.A."/>
            <person name="Clavel T."/>
        </authorList>
    </citation>
    <scope>NUCLEOTIDE SEQUENCE [LARGE SCALE GENOMIC DNA]</scope>
    <source>
        <strain evidence="1 2">CA-Schmier-601-WT-1</strain>
    </source>
</reference>
<name>A0A6N7XT32_9ACTN</name>
<dbReference type="AlphaFoldDB" id="A0A6N7XT32"/>
<dbReference type="Proteomes" id="UP000469325">
    <property type="component" value="Unassembled WGS sequence"/>
</dbReference>
<sequence>MCGTGAMSVRADSDSLEGCDSLESRVCHGFACTFVRAAGAVIEGEKPAAIFSVRIEPAGTPPGPQTRNALRDAVRTYEVELPLRGIILIALGERSNRIQLLAYRPNLVAEVLGDPATRSFLKGLGYPVDNVAEFMGTLRRRLAAHLRGEGVPFPHEIGVVLGYPLEDVLGYMHGASETCRGPWRSYGDARTAELRFLRVACSERACRERFVSGLTLDRLLA</sequence>
<evidence type="ECO:0000313" key="2">
    <source>
        <dbReference type="Proteomes" id="UP000469325"/>
    </source>
</evidence>
<dbReference type="RefSeq" id="WP_154434713.1">
    <property type="nucleotide sequence ID" value="NZ_VUNC01000003.1"/>
</dbReference>
<dbReference type="Pfam" id="PF12672">
    <property type="entry name" value="DUF3793"/>
    <property type="match status" value="1"/>
</dbReference>
<dbReference type="InterPro" id="IPR024523">
    <property type="entry name" value="DUF3793"/>
</dbReference>
<keyword evidence="2" id="KW-1185">Reference proteome</keyword>
<comment type="caution">
    <text evidence="1">The sequence shown here is derived from an EMBL/GenBank/DDBJ whole genome shotgun (WGS) entry which is preliminary data.</text>
</comment>
<gene>
    <name evidence="1" type="ORF">FYJ68_05290</name>
</gene>
<proteinExistence type="predicted"/>
<protein>
    <submittedName>
        <fullName evidence="1">DUF3793 family protein</fullName>
    </submittedName>
</protein>
<evidence type="ECO:0000313" key="1">
    <source>
        <dbReference type="EMBL" id="MST72521.1"/>
    </source>
</evidence>
<dbReference type="EMBL" id="VUNC01000003">
    <property type="protein sequence ID" value="MST72521.1"/>
    <property type="molecule type" value="Genomic_DNA"/>
</dbReference>